<dbReference type="RefSeq" id="WP_104848761.1">
    <property type="nucleotide sequence ID" value="NZ_PKOZ01000003.1"/>
</dbReference>
<evidence type="ECO:0000313" key="10">
    <source>
        <dbReference type="EMBL" id="PQD95614.1"/>
    </source>
</evidence>
<comment type="caution">
    <text evidence="10">The sequence shown here is derived from an EMBL/GenBank/DDBJ whole genome shotgun (WGS) entry which is preliminary data.</text>
</comment>
<name>A0A2S7N0P9_9BACI</name>
<dbReference type="PANTHER" id="PTHR30294:SF38">
    <property type="entry name" value="TRANSPORT PERMEASE PROTEIN"/>
    <property type="match status" value="1"/>
</dbReference>
<dbReference type="AlphaFoldDB" id="A0A2S7N0P9"/>
<gene>
    <name evidence="10" type="ORF">CYL18_06890</name>
</gene>
<dbReference type="EMBL" id="PKOZ01000003">
    <property type="protein sequence ID" value="PQD95614.1"/>
    <property type="molecule type" value="Genomic_DNA"/>
</dbReference>
<evidence type="ECO:0000256" key="6">
    <source>
        <dbReference type="ARBA" id="ARBA00022989"/>
    </source>
</evidence>
<evidence type="ECO:0000256" key="8">
    <source>
        <dbReference type="SAM" id="Phobius"/>
    </source>
</evidence>
<feature type="transmembrane region" description="Helical" evidence="8">
    <location>
        <begin position="161"/>
        <end position="183"/>
    </location>
</feature>
<accession>A0A2S7N0P9</accession>
<dbReference type="OrthoDB" id="9776218at2"/>
<evidence type="ECO:0000259" key="9">
    <source>
        <dbReference type="PROSITE" id="PS51012"/>
    </source>
</evidence>
<evidence type="ECO:0000256" key="4">
    <source>
        <dbReference type="ARBA" id="ARBA00022475"/>
    </source>
</evidence>
<sequence length="354" mass="39289">MRTVALIKRILLQILRDKRTLALLFVAPLLVLTLMNLVFNGNTVDPVLGVANANQQIIEKLEDADIVVKEYNDVSNVKDMILDKDLDGFLQVEGDQTTLTLLNDDPTIAKSLEMKVKQIDTQAKQLKLMGTNTIQSDLLSQDSLNTNYVYGSSETELFDTFSPILVGFFVFFFVFLISGIGLLNERTTGTLERLLATPIKRGEIVAGYLVGYGLLALIQTVIIVLFAINVLDMVLVGSIWTVMLINVIIALVALSLGILLSSFASSEFQMIQFIPIIIVPQIFFSGIFSIEGMADWLQVFANFMPLYYAADALKGVMYEGLSLAEISSNLYILLAFAAVFIILNLFALKKYRKL</sequence>
<dbReference type="GO" id="GO:0140359">
    <property type="term" value="F:ABC-type transporter activity"/>
    <property type="evidence" value="ECO:0007669"/>
    <property type="project" value="InterPro"/>
</dbReference>
<keyword evidence="5 8" id="KW-0812">Transmembrane</keyword>
<feature type="transmembrane region" description="Helical" evidence="8">
    <location>
        <begin position="330"/>
        <end position="348"/>
    </location>
</feature>
<feature type="transmembrane region" description="Helical" evidence="8">
    <location>
        <begin position="204"/>
        <end position="228"/>
    </location>
</feature>
<feature type="transmembrane region" description="Helical" evidence="8">
    <location>
        <begin position="271"/>
        <end position="290"/>
    </location>
</feature>
<feature type="transmembrane region" description="Helical" evidence="8">
    <location>
        <begin position="21"/>
        <end position="39"/>
    </location>
</feature>
<keyword evidence="3" id="KW-0813">Transport</keyword>
<keyword evidence="4" id="KW-1003">Cell membrane</keyword>
<organism evidence="10 11">
    <name type="scientific">Pradoshia eiseniae</name>
    <dbReference type="NCBI Taxonomy" id="2064768"/>
    <lineage>
        <taxon>Bacteria</taxon>
        <taxon>Bacillati</taxon>
        <taxon>Bacillota</taxon>
        <taxon>Bacilli</taxon>
        <taxon>Bacillales</taxon>
        <taxon>Bacillaceae</taxon>
        <taxon>Pradoshia</taxon>
    </lineage>
</organism>
<dbReference type="PROSITE" id="PS51012">
    <property type="entry name" value="ABC_TM2"/>
    <property type="match status" value="1"/>
</dbReference>
<reference evidence="10 11" key="1">
    <citation type="submission" date="2017-12" db="EMBL/GenBank/DDBJ databases">
        <title>Taxonomic description and draft genome of Pradoshia cofamensis Gen. nov., sp. nov., a thermotolerant bacillale isolated from anterior gut of earthworm Eisenia fetida.</title>
        <authorList>
            <person name="Saha T."/>
            <person name="Chakraborty R."/>
        </authorList>
    </citation>
    <scope>NUCLEOTIDE SEQUENCE [LARGE SCALE GENOMIC DNA]</scope>
    <source>
        <strain evidence="10 11">EAG3</strain>
    </source>
</reference>
<evidence type="ECO:0000256" key="2">
    <source>
        <dbReference type="ARBA" id="ARBA00007783"/>
    </source>
</evidence>
<dbReference type="InterPro" id="IPR051449">
    <property type="entry name" value="ABC-2_transporter_component"/>
</dbReference>
<dbReference type="InterPro" id="IPR013525">
    <property type="entry name" value="ABC2_TM"/>
</dbReference>
<feature type="transmembrane region" description="Helical" evidence="8">
    <location>
        <begin position="234"/>
        <end position="259"/>
    </location>
</feature>
<dbReference type="PANTHER" id="PTHR30294">
    <property type="entry name" value="MEMBRANE COMPONENT OF ABC TRANSPORTER YHHJ-RELATED"/>
    <property type="match status" value="1"/>
</dbReference>
<evidence type="ECO:0000256" key="1">
    <source>
        <dbReference type="ARBA" id="ARBA00004651"/>
    </source>
</evidence>
<feature type="domain" description="ABC transmembrane type-2" evidence="9">
    <location>
        <begin position="116"/>
        <end position="351"/>
    </location>
</feature>
<comment type="similarity">
    <text evidence="2">Belongs to the ABC-2 integral membrane protein family.</text>
</comment>
<dbReference type="Pfam" id="PF12698">
    <property type="entry name" value="ABC2_membrane_3"/>
    <property type="match status" value="1"/>
</dbReference>
<comment type="subcellular location">
    <subcellularLocation>
        <location evidence="1">Cell membrane</location>
        <topology evidence="1">Multi-pass membrane protein</topology>
    </subcellularLocation>
</comment>
<keyword evidence="6 8" id="KW-1133">Transmembrane helix</keyword>
<protein>
    <submittedName>
        <fullName evidence="10">ABC transporter permease</fullName>
    </submittedName>
</protein>
<evidence type="ECO:0000256" key="5">
    <source>
        <dbReference type="ARBA" id="ARBA00022692"/>
    </source>
</evidence>
<evidence type="ECO:0000313" key="11">
    <source>
        <dbReference type="Proteomes" id="UP000239663"/>
    </source>
</evidence>
<evidence type="ECO:0000256" key="7">
    <source>
        <dbReference type="ARBA" id="ARBA00023136"/>
    </source>
</evidence>
<evidence type="ECO:0000256" key="3">
    <source>
        <dbReference type="ARBA" id="ARBA00022448"/>
    </source>
</evidence>
<dbReference type="GO" id="GO:0005886">
    <property type="term" value="C:plasma membrane"/>
    <property type="evidence" value="ECO:0007669"/>
    <property type="project" value="UniProtKB-SubCell"/>
</dbReference>
<dbReference type="Proteomes" id="UP000239663">
    <property type="component" value="Unassembled WGS sequence"/>
</dbReference>
<dbReference type="InterPro" id="IPR047817">
    <property type="entry name" value="ABC2_TM_bact-type"/>
</dbReference>
<keyword evidence="7 8" id="KW-0472">Membrane</keyword>
<keyword evidence="11" id="KW-1185">Reference proteome</keyword>
<proteinExistence type="inferred from homology"/>